<keyword evidence="1" id="KW-0812">Transmembrane</keyword>
<feature type="transmembrane region" description="Helical" evidence="1">
    <location>
        <begin position="56"/>
        <end position="77"/>
    </location>
</feature>
<evidence type="ECO:0000313" key="3">
    <source>
        <dbReference type="Proteomes" id="UP000502035"/>
    </source>
</evidence>
<name>A0A6G7YCL4_9ACTN</name>
<dbReference type="RefSeq" id="WP_166314781.1">
    <property type="nucleotide sequence ID" value="NZ_CP049866.1"/>
</dbReference>
<feature type="transmembrane region" description="Helical" evidence="1">
    <location>
        <begin position="123"/>
        <end position="140"/>
    </location>
</feature>
<evidence type="ECO:0000313" key="2">
    <source>
        <dbReference type="EMBL" id="QIK74562.1"/>
    </source>
</evidence>
<keyword evidence="1" id="KW-0472">Membrane</keyword>
<dbReference type="Proteomes" id="UP000502035">
    <property type="component" value="Chromosome"/>
</dbReference>
<sequence length="158" mass="16913">MNTSATSGKTTSTMQKAALAVAAAFALVGVLGFIPGITTNYDQMEFAGHESGAQLLGLFAVSILHNIVHLLFAVAGFVMAKTWGGARNYLIGGGVIYLLLFVYGLLVDRHDQANFVPLDQADNWLHLVLGVAMLALGLTLDRDRNHDDAHTTGHRHTV</sequence>
<keyword evidence="1" id="KW-1133">Transmembrane helix</keyword>
<reference evidence="2 3" key="1">
    <citation type="submission" date="2020-03" db="EMBL/GenBank/DDBJ databases">
        <title>Nocardioides sp. nov., isolated from fish.</title>
        <authorList>
            <person name="Hyun D.-W."/>
            <person name="Bae J.-W."/>
        </authorList>
    </citation>
    <scope>NUCLEOTIDE SEQUENCE [LARGE SCALE GENOMIC DNA]</scope>
    <source>
        <strain evidence="2 3">HDW12A</strain>
    </source>
</reference>
<evidence type="ECO:0000256" key="1">
    <source>
        <dbReference type="SAM" id="Phobius"/>
    </source>
</evidence>
<feature type="transmembrane region" description="Helical" evidence="1">
    <location>
        <begin position="89"/>
        <end position="107"/>
    </location>
</feature>
<dbReference type="KEGG" id="npi:G7071_03085"/>
<protein>
    <submittedName>
        <fullName evidence="2">DUF4383 domain-containing protein</fullName>
    </submittedName>
</protein>
<organism evidence="2 3">
    <name type="scientific">Nocardioides piscis</name>
    <dbReference type="NCBI Taxonomy" id="2714938"/>
    <lineage>
        <taxon>Bacteria</taxon>
        <taxon>Bacillati</taxon>
        <taxon>Actinomycetota</taxon>
        <taxon>Actinomycetes</taxon>
        <taxon>Propionibacteriales</taxon>
        <taxon>Nocardioidaceae</taxon>
        <taxon>Nocardioides</taxon>
    </lineage>
</organism>
<keyword evidence="3" id="KW-1185">Reference proteome</keyword>
<proteinExistence type="predicted"/>
<dbReference type="Pfam" id="PF14325">
    <property type="entry name" value="DUF4383"/>
    <property type="match status" value="1"/>
</dbReference>
<accession>A0A6G7YCL4</accession>
<dbReference type="AlphaFoldDB" id="A0A6G7YCL4"/>
<dbReference type="EMBL" id="CP049866">
    <property type="protein sequence ID" value="QIK74562.1"/>
    <property type="molecule type" value="Genomic_DNA"/>
</dbReference>
<gene>
    <name evidence="2" type="ORF">G7071_03085</name>
</gene>